<evidence type="ECO:0000256" key="1">
    <source>
        <dbReference type="SAM" id="MobiDB-lite"/>
    </source>
</evidence>
<sequence>MLGLHILGGPFGPKLGPPGPKGARGPKFDPLGPIDGFIAFGKHIEFGGPELGNEGKNGGIGPFGPGPRTSGPHMLGCIGPGPHGPPGPLGPMKLGGIGKFGGPPINGGPGGMLGPGPIIGPGPIFGPGP</sequence>
<dbReference type="AlphaFoldDB" id="S4PID0"/>
<feature type="non-terminal residue" evidence="2">
    <location>
        <position position="129"/>
    </location>
</feature>
<proteinExistence type="predicted"/>
<feature type="region of interest" description="Disordered" evidence="1">
    <location>
        <begin position="49"/>
        <end position="106"/>
    </location>
</feature>
<accession>S4PID0</accession>
<evidence type="ECO:0000313" key="2">
    <source>
        <dbReference type="EMBL" id="JAA89553.1"/>
    </source>
</evidence>
<dbReference type="EMBL" id="GAIX01003007">
    <property type="protein sequence ID" value="JAA89553.1"/>
    <property type="molecule type" value="Transcribed_RNA"/>
</dbReference>
<organism evidence="2">
    <name type="scientific">Pararge aegeria</name>
    <name type="common">speckled wood butterfly</name>
    <dbReference type="NCBI Taxonomy" id="116150"/>
    <lineage>
        <taxon>Eukaryota</taxon>
        <taxon>Metazoa</taxon>
        <taxon>Ecdysozoa</taxon>
        <taxon>Arthropoda</taxon>
        <taxon>Hexapoda</taxon>
        <taxon>Insecta</taxon>
        <taxon>Pterygota</taxon>
        <taxon>Neoptera</taxon>
        <taxon>Endopterygota</taxon>
        <taxon>Lepidoptera</taxon>
        <taxon>Glossata</taxon>
        <taxon>Ditrysia</taxon>
        <taxon>Papilionoidea</taxon>
        <taxon>Nymphalidae</taxon>
        <taxon>Satyrinae</taxon>
        <taxon>Satyrini</taxon>
        <taxon>Parargina</taxon>
        <taxon>Pararge</taxon>
    </lineage>
</organism>
<reference evidence="2" key="1">
    <citation type="journal article" date="2013" name="BMC Genomics">
        <title>Unscrambling butterfly oogenesis.</title>
        <authorList>
            <person name="Carter J.M."/>
            <person name="Baker S.C."/>
            <person name="Pink R."/>
            <person name="Carter D.R."/>
            <person name="Collins A."/>
            <person name="Tomlin J."/>
            <person name="Gibbs M."/>
            <person name="Breuker C.J."/>
        </authorList>
    </citation>
    <scope>NUCLEOTIDE SEQUENCE</scope>
    <source>
        <tissue evidence="2">Ovary</tissue>
    </source>
</reference>
<feature type="compositionally biased region" description="Gly residues" evidence="1">
    <location>
        <begin position="93"/>
        <end position="106"/>
    </location>
</feature>
<protein>
    <submittedName>
        <fullName evidence="2">Uncharacterized protein</fullName>
    </submittedName>
</protein>
<feature type="region of interest" description="Disordered" evidence="1">
    <location>
        <begin position="7"/>
        <end position="30"/>
    </location>
</feature>
<reference evidence="2" key="2">
    <citation type="submission" date="2013-05" db="EMBL/GenBank/DDBJ databases">
        <authorList>
            <person name="Carter J.-M."/>
            <person name="Baker S.C."/>
            <person name="Pink R."/>
            <person name="Carter D.R.F."/>
            <person name="Collins A."/>
            <person name="Tomlin J."/>
            <person name="Gibbs M."/>
            <person name="Breuker C.J."/>
        </authorList>
    </citation>
    <scope>NUCLEOTIDE SEQUENCE</scope>
    <source>
        <tissue evidence="2">Ovary</tissue>
    </source>
</reference>
<name>S4PID0_9NEOP</name>